<dbReference type="KEGG" id="tsc:TSC_c13750"/>
<name>E8PJN9_THESS</name>
<reference evidence="1 2" key="2">
    <citation type="journal article" date="2011" name="BMC Genomics">
        <title>Sequence of the hyperplastic genome of the naturally competent Thermus scotoductus SA-01.</title>
        <authorList>
            <person name="Gounder K."/>
            <person name="Brzuszkiewicz E."/>
            <person name="Liesegang H."/>
            <person name="Wollherr A."/>
            <person name="Daniel R."/>
            <person name="Gottschalk G."/>
            <person name="Reva O."/>
            <person name="Kumwenda B."/>
            <person name="Srivastava M."/>
            <person name="Bricio C."/>
            <person name="Berenguer J."/>
            <person name="van Heerden E."/>
            <person name="Litthauer D."/>
        </authorList>
    </citation>
    <scope>NUCLEOTIDE SEQUENCE [LARGE SCALE GENOMIC DNA]</scope>
    <source>
        <strain evidence="2">ATCC 700910 / SA-01</strain>
    </source>
</reference>
<proteinExistence type="predicted"/>
<dbReference type="Proteomes" id="UP000008087">
    <property type="component" value="Chromosome"/>
</dbReference>
<protein>
    <submittedName>
        <fullName evidence="1">Uncharacterized protein</fullName>
    </submittedName>
</protein>
<dbReference type="STRING" id="743525.TSC_c13750"/>
<dbReference type="HOGENOM" id="CLU_2995220_0_0_0"/>
<gene>
    <name evidence="1" type="ordered locus">TSC_c13750</name>
</gene>
<evidence type="ECO:0000313" key="2">
    <source>
        <dbReference type="Proteomes" id="UP000008087"/>
    </source>
</evidence>
<dbReference type="EMBL" id="CP001962">
    <property type="protein sequence ID" value="ADW21994.1"/>
    <property type="molecule type" value="Genomic_DNA"/>
</dbReference>
<dbReference type="AlphaFoldDB" id="E8PJN9"/>
<reference evidence="2" key="1">
    <citation type="submission" date="2010-03" db="EMBL/GenBank/DDBJ databases">
        <title>The genome sequence of Thermus scotoductus SA-01.</title>
        <authorList>
            <person name="Gounder K."/>
            <person name="Liesegang H."/>
            <person name="Brzuszkiewicz E."/>
            <person name="Wollherr A."/>
            <person name="Daniel R."/>
            <person name="Gottschalk G."/>
            <person name="van Heerden E."/>
            <person name="Litthauer D."/>
        </authorList>
    </citation>
    <scope>NUCLEOTIDE SEQUENCE [LARGE SCALE GENOMIC DNA]</scope>
    <source>
        <strain evidence="2">ATCC 700910 / SA-01</strain>
    </source>
</reference>
<sequence>MRGHGRLWALARWWRGLRLLVLEGVWVGPGYASDPRLGPRVAAVWSGGWGAFGGRGI</sequence>
<evidence type="ECO:0000313" key="1">
    <source>
        <dbReference type="EMBL" id="ADW21994.1"/>
    </source>
</evidence>
<accession>E8PJN9</accession>
<organism evidence="1 2">
    <name type="scientific">Thermus scotoductus (strain ATCC 700910 / SA-01)</name>
    <dbReference type="NCBI Taxonomy" id="743525"/>
    <lineage>
        <taxon>Bacteria</taxon>
        <taxon>Thermotogati</taxon>
        <taxon>Deinococcota</taxon>
        <taxon>Deinococci</taxon>
        <taxon>Thermales</taxon>
        <taxon>Thermaceae</taxon>
        <taxon>Thermus</taxon>
    </lineage>
</organism>